<reference evidence="1 2" key="1">
    <citation type="submission" date="2024-04" db="EMBL/GenBank/DDBJ databases">
        <title>Genome assembly C_amara_ONT_v2.</title>
        <authorList>
            <person name="Yant L."/>
            <person name="Moore C."/>
            <person name="Slenker M."/>
        </authorList>
    </citation>
    <scope>NUCLEOTIDE SEQUENCE [LARGE SCALE GENOMIC DNA]</scope>
    <source>
        <tissue evidence="1">Leaf</tissue>
    </source>
</reference>
<dbReference type="AlphaFoldDB" id="A0ABD1BVY1"/>
<evidence type="ECO:0000313" key="1">
    <source>
        <dbReference type="EMBL" id="KAL1221346.1"/>
    </source>
</evidence>
<name>A0ABD1BVY1_CARAN</name>
<accession>A0ABD1BVY1</accession>
<dbReference type="EMBL" id="JBANAX010000129">
    <property type="protein sequence ID" value="KAL1221346.1"/>
    <property type="molecule type" value="Genomic_DNA"/>
</dbReference>
<proteinExistence type="predicted"/>
<dbReference type="Proteomes" id="UP001558713">
    <property type="component" value="Unassembled WGS sequence"/>
</dbReference>
<evidence type="ECO:0000313" key="2">
    <source>
        <dbReference type="Proteomes" id="UP001558713"/>
    </source>
</evidence>
<keyword evidence="2" id="KW-1185">Reference proteome</keyword>
<comment type="caution">
    <text evidence="1">The sequence shown here is derived from an EMBL/GenBank/DDBJ whole genome shotgun (WGS) entry which is preliminary data.</text>
</comment>
<gene>
    <name evidence="1" type="ORF">V5N11_013746</name>
</gene>
<sequence length="66" mass="7796">MSSSNHNTFSPRSVLEKEKLNGSNFLEWYRNPRIVLRQEKRDYVLEKVLPEKYRSNAPRVGKECLG</sequence>
<protein>
    <submittedName>
        <fullName evidence="1">Uncharacterized protein</fullName>
    </submittedName>
</protein>
<organism evidence="1 2">
    <name type="scientific">Cardamine amara subsp. amara</name>
    <dbReference type="NCBI Taxonomy" id="228776"/>
    <lineage>
        <taxon>Eukaryota</taxon>
        <taxon>Viridiplantae</taxon>
        <taxon>Streptophyta</taxon>
        <taxon>Embryophyta</taxon>
        <taxon>Tracheophyta</taxon>
        <taxon>Spermatophyta</taxon>
        <taxon>Magnoliopsida</taxon>
        <taxon>eudicotyledons</taxon>
        <taxon>Gunneridae</taxon>
        <taxon>Pentapetalae</taxon>
        <taxon>rosids</taxon>
        <taxon>malvids</taxon>
        <taxon>Brassicales</taxon>
        <taxon>Brassicaceae</taxon>
        <taxon>Cardamineae</taxon>
        <taxon>Cardamine</taxon>
    </lineage>
</organism>